<evidence type="ECO:0000313" key="4">
    <source>
        <dbReference type="EMBL" id="MCY9764771.1"/>
    </source>
</evidence>
<comment type="similarity">
    <text evidence="1">Belongs to the Mu gp47/PBSX XkdT family.</text>
</comment>
<dbReference type="PANTHER" id="PTHR37829:SF3">
    <property type="entry name" value="PROTEIN JAYE-RELATED"/>
    <property type="match status" value="1"/>
</dbReference>
<reference evidence="4 5" key="1">
    <citation type="submission" date="2022-05" db="EMBL/GenBank/DDBJ databases">
        <title>Genome Sequencing of Bee-Associated Microbes.</title>
        <authorList>
            <person name="Dunlap C."/>
        </authorList>
    </citation>
    <scope>NUCLEOTIDE SEQUENCE [LARGE SCALE GENOMIC DNA]</scope>
    <source>
        <strain evidence="4 5">NRRL B-04010</strain>
    </source>
</reference>
<sequence length="331" mass="35215">MVYTALAPAAAELAMMYSLLQAEIDRAFPDTATDVDLTNKAKERSVFRLPATAAVRKGLFTGADSKGIDVPLGSRFSGGDVNYVATERIDVGVFRLTAEELGSIGNEYTGILFPIDYIEGLASATLTDVLIYGEDEETDDSLRERYYASLQAATFGGNVADYRAKTEKIPGVGACKVFPVWNGGGTVKLVITDSTGGVPTAELVQKVQQEIDPPGLSGLGKGWAPVGHSVTVEGVNGVGVNVEFKLTFEQGYTWDGIKANVTAALQKYLEDTVKGWADVESITIRTSQLEAKVLTVNGVLDIAETRLNNVTGNLTLASEEIPLIGTVTNHA</sequence>
<evidence type="ECO:0000313" key="5">
    <source>
        <dbReference type="Proteomes" id="UP001527181"/>
    </source>
</evidence>
<feature type="domain" description="Baseplate J-like C-terminal" evidence="3">
    <location>
        <begin position="240"/>
        <end position="328"/>
    </location>
</feature>
<dbReference type="InterPro" id="IPR058531">
    <property type="entry name" value="Baseplate_J_M"/>
</dbReference>
<dbReference type="EMBL" id="JAMDNP010000119">
    <property type="protein sequence ID" value="MCY9764771.1"/>
    <property type="molecule type" value="Genomic_DNA"/>
</dbReference>
<evidence type="ECO:0000256" key="1">
    <source>
        <dbReference type="ARBA" id="ARBA00038087"/>
    </source>
</evidence>
<feature type="domain" description="Baseplate J-like central" evidence="2">
    <location>
        <begin position="155"/>
        <end position="233"/>
    </location>
</feature>
<comment type="caution">
    <text evidence="4">The sequence shown here is derived from an EMBL/GenBank/DDBJ whole genome shotgun (WGS) entry which is preliminary data.</text>
</comment>
<evidence type="ECO:0000259" key="2">
    <source>
        <dbReference type="Pfam" id="PF26078"/>
    </source>
</evidence>
<dbReference type="InterPro" id="IPR052399">
    <property type="entry name" value="Phage_Baseplate_Assmbl_Protein"/>
</dbReference>
<gene>
    <name evidence="4" type="ORF">M5X12_30215</name>
</gene>
<dbReference type="InterPro" id="IPR058530">
    <property type="entry name" value="Baseplate_J-like_C"/>
</dbReference>
<dbReference type="PANTHER" id="PTHR37829">
    <property type="entry name" value="PHAGE-LIKE ELEMENT PBSX PROTEIN XKDT"/>
    <property type="match status" value="1"/>
</dbReference>
<proteinExistence type="inferred from homology"/>
<organism evidence="4 5">
    <name type="scientific">Paenibacillus alvei</name>
    <name type="common">Bacillus alvei</name>
    <dbReference type="NCBI Taxonomy" id="44250"/>
    <lineage>
        <taxon>Bacteria</taxon>
        <taxon>Bacillati</taxon>
        <taxon>Bacillota</taxon>
        <taxon>Bacilli</taxon>
        <taxon>Bacillales</taxon>
        <taxon>Paenibacillaceae</taxon>
        <taxon>Paenibacillus</taxon>
    </lineage>
</organism>
<name>A0ABT4H705_PAEAL</name>
<dbReference type="Pfam" id="PF26079">
    <property type="entry name" value="Baseplate_J_C"/>
    <property type="match status" value="1"/>
</dbReference>
<protein>
    <submittedName>
        <fullName evidence="4">Baseplate J/gp47 family protein</fullName>
    </submittedName>
</protein>
<accession>A0ABT4H705</accession>
<keyword evidence="5" id="KW-1185">Reference proteome</keyword>
<dbReference type="Proteomes" id="UP001527181">
    <property type="component" value="Unassembled WGS sequence"/>
</dbReference>
<evidence type="ECO:0000259" key="3">
    <source>
        <dbReference type="Pfam" id="PF26079"/>
    </source>
</evidence>
<dbReference type="RefSeq" id="WP_268600630.1">
    <property type="nucleotide sequence ID" value="NZ_JAMDNP010000119.1"/>
</dbReference>
<dbReference type="Pfam" id="PF26078">
    <property type="entry name" value="Baseplate_J_M"/>
    <property type="match status" value="1"/>
</dbReference>